<feature type="region of interest" description="Disordered" evidence="1">
    <location>
        <begin position="48"/>
        <end position="82"/>
    </location>
</feature>
<protein>
    <submittedName>
        <fullName evidence="2">Uncharacterized protein</fullName>
    </submittedName>
</protein>
<evidence type="ECO:0000313" key="3">
    <source>
        <dbReference type="Proteomes" id="UP000182573"/>
    </source>
</evidence>
<evidence type="ECO:0000313" key="2">
    <source>
        <dbReference type="EMBL" id="SDW40105.1"/>
    </source>
</evidence>
<reference evidence="2 3" key="1">
    <citation type="submission" date="2016-10" db="EMBL/GenBank/DDBJ databases">
        <authorList>
            <person name="de Groot N.N."/>
        </authorList>
    </citation>
    <scope>NUCLEOTIDE SEQUENCE [LARGE SCALE GENOMIC DNA]</scope>
    <source>
        <strain evidence="2 3">DSM 3756</strain>
    </source>
</reference>
<accession>A0A1H2T8S4</accession>
<dbReference type="Proteomes" id="UP000182573">
    <property type="component" value="Unassembled WGS sequence"/>
</dbReference>
<proteinExistence type="predicted"/>
<dbReference type="AlphaFoldDB" id="A0A1H2T8S4"/>
<evidence type="ECO:0000256" key="1">
    <source>
        <dbReference type="SAM" id="MobiDB-lite"/>
    </source>
</evidence>
<gene>
    <name evidence="2" type="ORF">SAMN05443574_10399</name>
</gene>
<sequence length="82" mass="8870">MAQPLPTNRLRKTVDSGGVALGVLDNTYSPTLVNRLGVKPRGFPWVSRTLPLDHRPDSLEQSDGSRSGRPRPPMPAVAPSAR</sequence>
<organism evidence="2 3">
    <name type="scientific">Haloarcula vallismortis</name>
    <name type="common">Halobacterium vallismortis</name>
    <dbReference type="NCBI Taxonomy" id="28442"/>
    <lineage>
        <taxon>Archaea</taxon>
        <taxon>Methanobacteriati</taxon>
        <taxon>Methanobacteriota</taxon>
        <taxon>Stenosarchaea group</taxon>
        <taxon>Halobacteria</taxon>
        <taxon>Halobacteriales</taxon>
        <taxon>Haloarculaceae</taxon>
        <taxon>Haloarcula</taxon>
    </lineage>
</organism>
<dbReference type="EMBL" id="FNOF01000003">
    <property type="protein sequence ID" value="SDW40105.1"/>
    <property type="molecule type" value="Genomic_DNA"/>
</dbReference>
<name>A0A1H2T8S4_HALVA</name>